<dbReference type="PANTHER" id="PTHR24099">
    <property type="entry name" value="E3 UBIQUITIN-PROTEIN LIGASE TRIM36-RELATED"/>
    <property type="match status" value="1"/>
</dbReference>
<dbReference type="Gene3D" id="2.60.40.10">
    <property type="entry name" value="Immunoglobulins"/>
    <property type="match status" value="2"/>
</dbReference>
<feature type="region of interest" description="Disordered" evidence="3">
    <location>
        <begin position="1397"/>
        <end position="1422"/>
    </location>
</feature>
<dbReference type="GeneTree" id="ENSGT00940000159696"/>
<sequence length="1825" mass="205395">MNRALKGEREGAEPEMEEMQDVVGSGIMDIDDEEEIEELHKSLKEVVQDPSVKPKLQCLMVDPSFSMVTVQSEDSGIVWETASSRCSTPWASEGSSPSEQYSLEGSGTQGNIVIIMDEDRIKRKKTSSRGKLADRFKKSSIRLPKSRIGEERPAMTEVSLPNIRSENNEDGQSAASKDQDLFSLISEGFEILNIVVPSKLATVDEEDSGELVENLTYLDDTPKIKSKYKHEPVATNSCPVNTETDIEEIKLKESLKESSQVSAEKQPKKDETHMDYLEKFTLLDEQAPSDSTTLTEKPVPEVTVQPEEHQVTQKEPKADEAIDEDSFVIISDVDIAGEHLDEVFYGNKFNAEPVVPHEYEDRNGRTAKEISKTLKVSGSILFGSQECILTPVYLPTGPPKIIDQVLLEEPRAMSFHYSDLYEDALGDRKKEDDFSDTESVVSERSFKRRYSDSDDGDGYLEKFILKDESPVVADVPKAKEQEGGGKFAWSQSKFELTGCLERAQEENDEVTDKQPCVQDKNESEVQCESTGCCSEGHCAPRIHPEVEKIIRRKVTSDDLVSKHSRMDEKQCDVTVIIKDSITKTSDTDDTRPHEVLEPESKTTNKEEHSEQEQISQTQNAHIQVPGGLTHEDVIKAKDKFEILPETKSSEKIQADAPHAVENISVSETSADKRHQAADVIQETTITAKNDKGKTSISKTQDKIIEPNITQRTDKDIVKREPPEIFSQEIISIKEPLLDKKEPPKTEEPLKAEVKPSGETETSTTDATKTEHSESKALEIDIRENGEILAVVEDKVSEGLIPKKEEQKQVLDRIGAAEDVEARVGTAEVLTELEMKPESEITSVRRASEKSHSCETDTANAELQTKPEITSEEKTYPELQNEFSAKKEKAKADTGTDEAPVVKQRLEKQKGHIDVPEIEPGVAEKHKKVEEIKVDVTEEADHKVGTTREPVQNEIPAEKRVTTEIKEIIDSSQEYSLLLANDMKASARESIELMRVTEDVNNLLKVKMSPVEPTKEAQVEEHSEINDVAILTREIPVKESSLGRTDIESKMLPLTSTETSEEGKKSQMYDAQIEDITYLPEPISPPPPVEENDTSAMRVSPLEPKDSVKVYEDIQRGGRLSRNKNVFSQLRSFTPQEDLSALSCDQDLQQEIAEELDFEMVTEQEARQSKQAIAEDGHHVQVGLSDQTLETGFEFLEGLDSAQMAEYEQKELEIQPMDAFCLVCRCPVLLSEAEHQNHEMASLDEAFDSIKNQLSELISVLQGRSENIEDFVSELELAYNTVEENFNDCEKIIKEHNEEVVKLLMDQYNEMSQAMEEEKKAKLEQLYDQIVSFQENIDKAKETMEMTAKEEEETDPLKFLSSSKDINMRLNTALESTMSLELGPRGLLVFEDYAKGKSGNGRKNRQAIPVPQKPHLQPQQASSATSTSVTVYWKVNEDDIIDCFQVYCMEEPQGAISEEYRVTVKESYCNLEELEPDKCYKVWVMALNYTGCSMPSERLPFRTAPSVPVIQTEQCTVLWDTATLRWSAVQPSAVDSFTLEYCRQYACEREGLRSISGIKGYEQRVLLQPNENYLFYIKSVNAGGASEQSEAALISTRGTRLHFLSETANSVLKVSEDTNSVEYPHDVYNEMSSIIECPAVMAELLPSLGHYYWETEVSKCKAYRIGIAYPNLSQTSRLGENSASWCLHCVPTSISCRFELLHDRVESDIFVMDIPARIGTLLDYSQGQLFFFNAQNGQLLGTFRHTFTQPCHPVFVLEQPGEAGPRMIRTKIDAFRLTTGAFPSETNAIQQLRCWELMTTAMFIITSNNKTPQSLRSHSYLHLLRR</sequence>
<organism evidence="6 7">
    <name type="scientific">Cyprinus carpio carpio</name>
    <dbReference type="NCBI Taxonomy" id="630221"/>
    <lineage>
        <taxon>Eukaryota</taxon>
        <taxon>Metazoa</taxon>
        <taxon>Chordata</taxon>
        <taxon>Craniata</taxon>
        <taxon>Vertebrata</taxon>
        <taxon>Euteleostomi</taxon>
        <taxon>Actinopterygii</taxon>
        <taxon>Neopterygii</taxon>
        <taxon>Teleostei</taxon>
        <taxon>Ostariophysi</taxon>
        <taxon>Cypriniformes</taxon>
        <taxon>Cyprinidae</taxon>
        <taxon>Cyprininae</taxon>
        <taxon>Cyprinus</taxon>
    </lineage>
</organism>
<dbReference type="SMART" id="SM00449">
    <property type="entry name" value="SPRY"/>
    <property type="match status" value="1"/>
</dbReference>
<accession>A0A9J8CJ75</accession>
<evidence type="ECO:0000313" key="6">
    <source>
        <dbReference type="Ensembl" id="ENSCCRP00000169934.1"/>
    </source>
</evidence>
<dbReference type="InterPro" id="IPR003961">
    <property type="entry name" value="FN3_dom"/>
</dbReference>
<reference evidence="6" key="1">
    <citation type="submission" date="2025-08" db="UniProtKB">
        <authorList>
            <consortium name="Ensembl"/>
        </authorList>
    </citation>
    <scope>IDENTIFICATION</scope>
</reference>
<feature type="domain" description="Fibronectin type-III" evidence="5">
    <location>
        <begin position="1506"/>
        <end position="1598"/>
    </location>
</feature>
<dbReference type="PROSITE" id="PS50853">
    <property type="entry name" value="FN3"/>
    <property type="match status" value="2"/>
</dbReference>
<evidence type="ECO:0000259" key="4">
    <source>
        <dbReference type="PROSITE" id="PS50188"/>
    </source>
</evidence>
<dbReference type="SMART" id="SM00060">
    <property type="entry name" value="FN3"/>
    <property type="match status" value="2"/>
</dbReference>
<dbReference type="InterPro" id="IPR050617">
    <property type="entry name" value="E3_ligase_FN3/SPRY"/>
</dbReference>
<feature type="compositionally biased region" description="Basic and acidic residues" evidence="3">
    <location>
        <begin position="735"/>
        <end position="757"/>
    </location>
</feature>
<dbReference type="SUPFAM" id="SSF49899">
    <property type="entry name" value="Concanavalin A-like lectins/glucanases"/>
    <property type="match status" value="1"/>
</dbReference>
<dbReference type="InterPro" id="IPR043136">
    <property type="entry name" value="B30.2/SPRY_sf"/>
</dbReference>
<feature type="compositionally biased region" description="Basic and acidic residues" evidence="3">
    <location>
        <begin position="306"/>
        <end position="318"/>
    </location>
</feature>
<dbReference type="SUPFAM" id="SSF49265">
    <property type="entry name" value="Fibronectin type III"/>
    <property type="match status" value="1"/>
</dbReference>
<evidence type="ECO:0000256" key="1">
    <source>
        <dbReference type="ARBA" id="ARBA00023054"/>
    </source>
</evidence>
<feature type="compositionally biased region" description="Basic and acidic residues" evidence="3">
    <location>
        <begin position="883"/>
        <end position="893"/>
    </location>
</feature>
<dbReference type="GO" id="GO:0005737">
    <property type="term" value="C:cytoplasm"/>
    <property type="evidence" value="ECO:0007669"/>
    <property type="project" value="TreeGrafter"/>
</dbReference>
<dbReference type="OMA" id="AGGRMMW"/>
<keyword evidence="1 2" id="KW-0175">Coiled coil</keyword>
<dbReference type="PANTHER" id="PTHR24099:SF7">
    <property type="entry name" value="CARDIOMYOPATHY-ASSOCIATED PROTEIN 5"/>
    <property type="match status" value="1"/>
</dbReference>
<dbReference type="InterPro" id="IPR036116">
    <property type="entry name" value="FN3_sf"/>
</dbReference>
<feature type="compositionally biased region" description="Basic and acidic residues" evidence="3">
    <location>
        <begin position="845"/>
        <end position="854"/>
    </location>
</feature>
<dbReference type="Pfam" id="PF00622">
    <property type="entry name" value="SPRY"/>
    <property type="match status" value="1"/>
</dbReference>
<feature type="domain" description="Fibronectin type-III" evidence="5">
    <location>
        <begin position="1413"/>
        <end position="1505"/>
    </location>
</feature>
<dbReference type="Gene3D" id="2.60.120.920">
    <property type="match status" value="1"/>
</dbReference>
<feature type="region of interest" description="Disordered" evidence="3">
    <location>
        <begin position="837"/>
        <end position="929"/>
    </location>
</feature>
<feature type="region of interest" description="Disordered" evidence="3">
    <location>
        <begin position="734"/>
        <end position="775"/>
    </location>
</feature>
<reference evidence="6" key="2">
    <citation type="submission" date="2025-09" db="UniProtKB">
        <authorList>
            <consortium name="Ensembl"/>
        </authorList>
    </citation>
    <scope>IDENTIFICATION</scope>
</reference>
<feature type="region of interest" description="Disordered" evidence="3">
    <location>
        <begin position="583"/>
        <end position="619"/>
    </location>
</feature>
<dbReference type="CDD" id="cd00063">
    <property type="entry name" value="FN3"/>
    <property type="match status" value="2"/>
</dbReference>
<dbReference type="InterPro" id="IPR003877">
    <property type="entry name" value="SPRY_dom"/>
</dbReference>
<evidence type="ECO:0000259" key="5">
    <source>
        <dbReference type="PROSITE" id="PS50853"/>
    </source>
</evidence>
<dbReference type="Pfam" id="PF00041">
    <property type="entry name" value="fn3"/>
    <property type="match status" value="1"/>
</dbReference>
<feature type="compositionally biased region" description="Basic and acidic residues" evidence="3">
    <location>
        <begin position="903"/>
        <end position="914"/>
    </location>
</feature>
<protein>
    <submittedName>
        <fullName evidence="6">Cardiomyopathy associated 5</fullName>
    </submittedName>
</protein>
<feature type="region of interest" description="Disordered" evidence="3">
    <location>
        <begin position="288"/>
        <end position="318"/>
    </location>
</feature>
<dbReference type="PROSITE" id="PS50188">
    <property type="entry name" value="B302_SPRY"/>
    <property type="match status" value="1"/>
</dbReference>
<name>A0A9J8CJ75_CYPCA</name>
<dbReference type="SMART" id="SM00502">
    <property type="entry name" value="BBC"/>
    <property type="match status" value="1"/>
</dbReference>
<dbReference type="PRINTS" id="PR01407">
    <property type="entry name" value="BUTYPHLNCDUF"/>
</dbReference>
<dbReference type="InterPro" id="IPR003879">
    <property type="entry name" value="Butyrophylin_SPRY"/>
</dbReference>
<dbReference type="InterPro" id="IPR013783">
    <property type="entry name" value="Ig-like_fold"/>
</dbReference>
<dbReference type="InterPro" id="IPR003649">
    <property type="entry name" value="Bbox_C"/>
</dbReference>
<evidence type="ECO:0000256" key="3">
    <source>
        <dbReference type="SAM" id="MobiDB-lite"/>
    </source>
</evidence>
<evidence type="ECO:0000256" key="2">
    <source>
        <dbReference type="SAM" id="Coils"/>
    </source>
</evidence>
<dbReference type="Proteomes" id="UP001108240">
    <property type="component" value="Unplaced"/>
</dbReference>
<feature type="domain" description="B30.2/SPRY" evidence="4">
    <location>
        <begin position="1580"/>
        <end position="1774"/>
    </location>
</feature>
<feature type="compositionally biased region" description="Basic and acidic residues" evidence="3">
    <location>
        <begin position="585"/>
        <end position="611"/>
    </location>
</feature>
<dbReference type="InterPro" id="IPR001870">
    <property type="entry name" value="B30.2/SPRY"/>
</dbReference>
<dbReference type="InterPro" id="IPR013320">
    <property type="entry name" value="ConA-like_dom_sf"/>
</dbReference>
<dbReference type="Ensembl" id="ENSCCRT00000150619.1">
    <property type="protein sequence ID" value="ENSCCRP00000169934.1"/>
    <property type="gene ID" value="ENSCCRG00000059932.1"/>
</dbReference>
<feature type="coiled-coil region" evidence="2">
    <location>
        <begin position="1278"/>
        <end position="1349"/>
    </location>
</feature>
<proteinExistence type="predicted"/>
<evidence type="ECO:0000313" key="7">
    <source>
        <dbReference type="Proteomes" id="UP001108240"/>
    </source>
</evidence>
<keyword evidence="7" id="KW-1185">Reference proteome</keyword>